<comment type="caution">
    <text evidence="2">The sequence shown here is derived from an EMBL/GenBank/DDBJ whole genome shotgun (WGS) entry which is preliminary data.</text>
</comment>
<feature type="transmembrane region" description="Helical" evidence="1">
    <location>
        <begin position="151"/>
        <end position="169"/>
    </location>
</feature>
<feature type="transmembrane region" description="Helical" evidence="1">
    <location>
        <begin position="41"/>
        <end position="62"/>
    </location>
</feature>
<keyword evidence="1" id="KW-0812">Transmembrane</keyword>
<dbReference type="AlphaFoldDB" id="A0A202E561"/>
<organism evidence="2 3">
    <name type="scientific">Natronolimnobius baerhuensis</name>
    <dbReference type="NCBI Taxonomy" id="253108"/>
    <lineage>
        <taxon>Archaea</taxon>
        <taxon>Methanobacteriati</taxon>
        <taxon>Methanobacteriota</taxon>
        <taxon>Stenosarchaea group</taxon>
        <taxon>Halobacteria</taxon>
        <taxon>Halobacteriales</taxon>
        <taxon>Natrialbaceae</taxon>
        <taxon>Natronolimnobius</taxon>
    </lineage>
</organism>
<keyword evidence="1" id="KW-1133">Transmembrane helix</keyword>
<name>A0A202E561_9EURY</name>
<evidence type="ECO:0000313" key="3">
    <source>
        <dbReference type="Proteomes" id="UP000196084"/>
    </source>
</evidence>
<evidence type="ECO:0000256" key="1">
    <source>
        <dbReference type="SAM" id="Phobius"/>
    </source>
</evidence>
<keyword evidence="3" id="KW-1185">Reference proteome</keyword>
<protein>
    <submittedName>
        <fullName evidence="2">Uncharacterized protein</fullName>
    </submittedName>
</protein>
<feature type="transmembrane region" description="Helical" evidence="1">
    <location>
        <begin position="125"/>
        <end position="144"/>
    </location>
</feature>
<gene>
    <name evidence="2" type="ORF">B2G88_13120</name>
</gene>
<evidence type="ECO:0000313" key="2">
    <source>
        <dbReference type="EMBL" id="OVE83395.1"/>
    </source>
</evidence>
<reference evidence="2 3" key="1">
    <citation type="submission" date="2017-02" db="EMBL/GenBank/DDBJ databases">
        <title>Natronthermophilus aegyptiacus gen. nov.,sp. nov., an aerobic, extremely halophilic alkalithermophilic archaeon isolated from the athalassohaline Wadi An Natrun, Egypt.</title>
        <authorList>
            <person name="Zhao B."/>
        </authorList>
    </citation>
    <scope>NUCLEOTIDE SEQUENCE [LARGE SCALE GENOMIC DNA]</scope>
    <source>
        <strain evidence="2 3">CGMCC 1.3597</strain>
    </source>
</reference>
<feature type="transmembrane region" description="Helical" evidence="1">
    <location>
        <begin position="74"/>
        <end position="97"/>
    </location>
</feature>
<keyword evidence="1" id="KW-0472">Membrane</keyword>
<accession>A0A202E561</accession>
<proteinExistence type="predicted"/>
<sequence>MAIVGLALLLVYPLARPVMYPLAPAEWIPGYSHSLEPTHPFVVYVSAIGGALLVTWGVFAVRHRAVAPLTVRRALLAPVLGLFAIGAGVAVFTYEWIHGLPIGWWTAEAPLEFHASQVVHAELGVPQFGALAAVLAMVVGTVAARHGWHRAVVWALLPVTLIVGPTIWYETSLGVSLVVLAVFLGGPIAFGYGIAKSG</sequence>
<dbReference type="Proteomes" id="UP000196084">
    <property type="component" value="Unassembled WGS sequence"/>
</dbReference>
<dbReference type="EMBL" id="MWPH01000003">
    <property type="protein sequence ID" value="OVE83395.1"/>
    <property type="molecule type" value="Genomic_DNA"/>
</dbReference>
<feature type="transmembrane region" description="Helical" evidence="1">
    <location>
        <begin position="175"/>
        <end position="195"/>
    </location>
</feature>